<evidence type="ECO:0000313" key="13">
    <source>
        <dbReference type="Proteomes" id="UP000308133"/>
    </source>
</evidence>
<dbReference type="PRINTS" id="PR00171">
    <property type="entry name" value="SUGRTRNSPORT"/>
</dbReference>
<feature type="transmembrane region" description="Helical" evidence="10">
    <location>
        <begin position="12"/>
        <end position="41"/>
    </location>
</feature>
<dbReference type="PANTHER" id="PTHR48022:SF34">
    <property type="entry name" value="MAJOR FACILITATOR SUPERFAMILY (MFS) PROFILE DOMAIN-CONTAINING PROTEIN-RELATED"/>
    <property type="match status" value="1"/>
</dbReference>
<keyword evidence="6 10" id="KW-1133">Transmembrane helix</keyword>
<dbReference type="Pfam" id="PF00083">
    <property type="entry name" value="Sugar_tr"/>
    <property type="match status" value="1"/>
</dbReference>
<dbReference type="PANTHER" id="PTHR48022">
    <property type="entry name" value="PLASTIDIC GLUCOSE TRANSPORTER 4"/>
    <property type="match status" value="1"/>
</dbReference>
<evidence type="ECO:0000256" key="4">
    <source>
        <dbReference type="ARBA" id="ARBA00022692"/>
    </source>
</evidence>
<evidence type="ECO:0000313" key="12">
    <source>
        <dbReference type="EMBL" id="TKX23852.1"/>
    </source>
</evidence>
<comment type="caution">
    <text evidence="12">The sequence shown here is derived from an EMBL/GenBank/DDBJ whole genome shotgun (WGS) entry which is preliminary data.</text>
</comment>
<comment type="subcellular location">
    <subcellularLocation>
        <location evidence="1">Membrane</location>
        <topology evidence="1">Multi-pass membrane protein</topology>
    </subcellularLocation>
</comment>
<comment type="similarity">
    <text evidence="2 9">Belongs to the major facilitator superfamily. Sugar transporter (TC 2.A.1.1) family.</text>
</comment>
<evidence type="ECO:0000256" key="5">
    <source>
        <dbReference type="ARBA" id="ARBA00022911"/>
    </source>
</evidence>
<dbReference type="Gene3D" id="1.20.1250.20">
    <property type="entry name" value="MFS general substrate transporter like domains"/>
    <property type="match status" value="1"/>
</dbReference>
<evidence type="ECO:0000256" key="10">
    <source>
        <dbReference type="SAM" id="Phobius"/>
    </source>
</evidence>
<gene>
    <name evidence="12" type="ORF">C1H76_3790</name>
</gene>
<feature type="transmembrane region" description="Helical" evidence="10">
    <location>
        <begin position="179"/>
        <end position="202"/>
    </location>
</feature>
<evidence type="ECO:0000256" key="6">
    <source>
        <dbReference type="ARBA" id="ARBA00022989"/>
    </source>
</evidence>
<feature type="transmembrane region" description="Helical" evidence="10">
    <location>
        <begin position="117"/>
        <end position="136"/>
    </location>
</feature>
<feature type="transmembrane region" description="Helical" evidence="10">
    <location>
        <begin position="403"/>
        <end position="431"/>
    </location>
</feature>
<dbReference type="InterPro" id="IPR005828">
    <property type="entry name" value="MFS_sugar_transport-like"/>
</dbReference>
<keyword evidence="5" id="KW-0672">Quinate metabolism</keyword>
<dbReference type="Proteomes" id="UP000308133">
    <property type="component" value="Unassembled WGS sequence"/>
</dbReference>
<evidence type="ECO:0000256" key="1">
    <source>
        <dbReference type="ARBA" id="ARBA00004141"/>
    </source>
</evidence>
<dbReference type="SUPFAM" id="SSF103473">
    <property type="entry name" value="MFS general substrate transporter"/>
    <property type="match status" value="1"/>
</dbReference>
<feature type="transmembrane region" description="Helical" evidence="10">
    <location>
        <begin position="61"/>
        <end position="80"/>
    </location>
</feature>
<dbReference type="PROSITE" id="PS00217">
    <property type="entry name" value="SUGAR_TRANSPORT_2"/>
    <property type="match status" value="1"/>
</dbReference>
<organism evidence="12 13">
    <name type="scientific">Elsinoe australis</name>
    <dbReference type="NCBI Taxonomy" id="40998"/>
    <lineage>
        <taxon>Eukaryota</taxon>
        <taxon>Fungi</taxon>
        <taxon>Dikarya</taxon>
        <taxon>Ascomycota</taxon>
        <taxon>Pezizomycotina</taxon>
        <taxon>Dothideomycetes</taxon>
        <taxon>Dothideomycetidae</taxon>
        <taxon>Myriangiales</taxon>
        <taxon>Elsinoaceae</taxon>
        <taxon>Elsinoe</taxon>
    </lineage>
</organism>
<dbReference type="InterPro" id="IPR003663">
    <property type="entry name" value="Sugar/inositol_transpt"/>
</dbReference>
<reference evidence="12 13" key="1">
    <citation type="submission" date="2018-02" db="EMBL/GenBank/DDBJ databases">
        <title>Draft genome sequences of Elsinoe sp., causing black scab on jojoba.</title>
        <authorList>
            <person name="Stodart B."/>
            <person name="Jeffress S."/>
            <person name="Ash G."/>
            <person name="Arun Chinnappa K."/>
        </authorList>
    </citation>
    <scope>NUCLEOTIDE SEQUENCE [LARGE SCALE GENOMIC DNA]</scope>
    <source>
        <strain evidence="12 13">Hillstone_2</strain>
    </source>
</reference>
<feature type="transmembrane region" description="Helical" evidence="10">
    <location>
        <begin position="339"/>
        <end position="362"/>
    </location>
</feature>
<dbReference type="InterPro" id="IPR036259">
    <property type="entry name" value="MFS_trans_sf"/>
</dbReference>
<dbReference type="InterPro" id="IPR020846">
    <property type="entry name" value="MFS_dom"/>
</dbReference>
<feature type="domain" description="Major facilitator superfamily (MFS) profile" evidence="11">
    <location>
        <begin position="13"/>
        <end position="496"/>
    </location>
</feature>
<keyword evidence="3 9" id="KW-0813">Transport</keyword>
<dbReference type="EMBL" id="PTQR01000050">
    <property type="protein sequence ID" value="TKX23852.1"/>
    <property type="molecule type" value="Genomic_DNA"/>
</dbReference>
<evidence type="ECO:0000256" key="7">
    <source>
        <dbReference type="ARBA" id="ARBA00023136"/>
    </source>
</evidence>
<feature type="transmembrane region" description="Helical" evidence="10">
    <location>
        <begin position="272"/>
        <end position="290"/>
    </location>
</feature>
<evidence type="ECO:0000256" key="9">
    <source>
        <dbReference type="RuleBase" id="RU003346"/>
    </source>
</evidence>
<evidence type="ECO:0000259" key="11">
    <source>
        <dbReference type="PROSITE" id="PS50850"/>
    </source>
</evidence>
<keyword evidence="7 10" id="KW-0472">Membrane</keyword>
<dbReference type="NCBIfam" id="TIGR00879">
    <property type="entry name" value="SP"/>
    <property type="match status" value="1"/>
</dbReference>
<feature type="transmembrane region" description="Helical" evidence="10">
    <location>
        <begin position="471"/>
        <end position="492"/>
    </location>
</feature>
<protein>
    <recommendedName>
        <fullName evidence="8">Quinate transporter</fullName>
    </recommendedName>
</protein>
<evidence type="ECO:0000256" key="2">
    <source>
        <dbReference type="ARBA" id="ARBA00010992"/>
    </source>
</evidence>
<dbReference type="GO" id="GO:0016020">
    <property type="term" value="C:membrane"/>
    <property type="evidence" value="ECO:0007669"/>
    <property type="project" value="UniProtKB-SubCell"/>
</dbReference>
<sequence>MAETHSHRNLYLAALVASFTAALFGYSVGFIGGILVLPSFLHHFGLDGLPAAQLASASSNIVSAWLVGALLGVPLGMPVCSRSGKRACLILSATLYVFGVALQLIDVRNLALFDIGRFVNGLGVGAGTLVSPMYIAEIATPSTRGMLLSGYQTVLQFFALIGFWAAFSAHSAFPDSSSLQWQIPVALQLLPGVPLLLGALWIPESPRFLAESGLSNEAEDVLAWLRASSKEDMHVQDELREIQTIAEIAGAAQARSRGFWSEIRSRSVRKRLALGIGLMVAQNMVGLNALNYYAPKIFMSAGFTSVSSSLFLTGLFGAIKLISAVSFMFVFVHMKGNRFWLRFGSLVCGITMLVLAVCVQRLPISPDQRGSTVSSLASVFTLDFSTSWPGSHSVIEESSNYNAYGIISVFMVYIFAFAFGLSLGPISWNVCSEIFPAHIKAKCCAITTCTQWLFQIVIAGVTPYLLAKVGWATYLVYAVCCLITLVWVHYFVPETQGVSLGHAMDELFGPVAGHDQTEAMVVVDESTALLQGSTGGHARRDSVGCV</sequence>
<dbReference type="PROSITE" id="PS50850">
    <property type="entry name" value="MFS"/>
    <property type="match status" value="1"/>
</dbReference>
<name>A0A4V6DUA5_9PEZI</name>
<dbReference type="InterPro" id="IPR050360">
    <property type="entry name" value="MFS_Sugar_Transporters"/>
</dbReference>
<dbReference type="GO" id="GO:0005351">
    <property type="term" value="F:carbohydrate:proton symporter activity"/>
    <property type="evidence" value="ECO:0007669"/>
    <property type="project" value="TreeGrafter"/>
</dbReference>
<keyword evidence="4 10" id="KW-0812">Transmembrane</keyword>
<proteinExistence type="inferred from homology"/>
<feature type="transmembrane region" description="Helical" evidence="10">
    <location>
        <begin position="310"/>
        <end position="332"/>
    </location>
</feature>
<evidence type="ECO:0000256" key="3">
    <source>
        <dbReference type="ARBA" id="ARBA00022448"/>
    </source>
</evidence>
<feature type="transmembrane region" description="Helical" evidence="10">
    <location>
        <begin position="148"/>
        <end position="167"/>
    </location>
</feature>
<feature type="transmembrane region" description="Helical" evidence="10">
    <location>
        <begin position="87"/>
        <end position="105"/>
    </location>
</feature>
<dbReference type="InterPro" id="IPR005829">
    <property type="entry name" value="Sugar_transporter_CS"/>
</dbReference>
<evidence type="ECO:0000256" key="8">
    <source>
        <dbReference type="ARBA" id="ARBA00043213"/>
    </source>
</evidence>
<accession>A0A4V6DUA5</accession>
<dbReference type="AlphaFoldDB" id="A0A4V6DUA5"/>
<feature type="transmembrane region" description="Helical" evidence="10">
    <location>
        <begin position="443"/>
        <end position="465"/>
    </location>
</feature>